<feature type="region of interest" description="Disordered" evidence="1">
    <location>
        <begin position="47"/>
        <end position="123"/>
    </location>
</feature>
<gene>
    <name evidence="2" type="ORF">E2C01_014833</name>
</gene>
<dbReference type="OrthoDB" id="192887at2759"/>
<evidence type="ECO:0000313" key="3">
    <source>
        <dbReference type="Proteomes" id="UP000324222"/>
    </source>
</evidence>
<keyword evidence="3" id="KW-1185">Reference proteome</keyword>
<evidence type="ECO:0000256" key="1">
    <source>
        <dbReference type="SAM" id="MobiDB-lite"/>
    </source>
</evidence>
<protein>
    <submittedName>
        <fullName evidence="2">Uncharacterized protein</fullName>
    </submittedName>
</protein>
<feature type="compositionally biased region" description="Low complexity" evidence="1">
    <location>
        <begin position="76"/>
        <end position="86"/>
    </location>
</feature>
<feature type="compositionally biased region" description="Low complexity" evidence="1">
    <location>
        <begin position="94"/>
        <end position="103"/>
    </location>
</feature>
<feature type="compositionally biased region" description="Polar residues" evidence="1">
    <location>
        <begin position="104"/>
        <end position="115"/>
    </location>
</feature>
<dbReference type="AlphaFoldDB" id="A0A5B7DJS1"/>
<dbReference type="EMBL" id="VSRR010001023">
    <property type="protein sequence ID" value="MPC21831.1"/>
    <property type="molecule type" value="Genomic_DNA"/>
</dbReference>
<organism evidence="2 3">
    <name type="scientific">Portunus trituberculatus</name>
    <name type="common">Swimming crab</name>
    <name type="synonym">Neptunus trituberculatus</name>
    <dbReference type="NCBI Taxonomy" id="210409"/>
    <lineage>
        <taxon>Eukaryota</taxon>
        <taxon>Metazoa</taxon>
        <taxon>Ecdysozoa</taxon>
        <taxon>Arthropoda</taxon>
        <taxon>Crustacea</taxon>
        <taxon>Multicrustacea</taxon>
        <taxon>Malacostraca</taxon>
        <taxon>Eumalacostraca</taxon>
        <taxon>Eucarida</taxon>
        <taxon>Decapoda</taxon>
        <taxon>Pleocyemata</taxon>
        <taxon>Brachyura</taxon>
        <taxon>Eubrachyura</taxon>
        <taxon>Portunoidea</taxon>
        <taxon>Portunidae</taxon>
        <taxon>Portuninae</taxon>
        <taxon>Portunus</taxon>
    </lineage>
</organism>
<accession>A0A5B7DJS1</accession>
<dbReference type="Proteomes" id="UP000324222">
    <property type="component" value="Unassembled WGS sequence"/>
</dbReference>
<comment type="caution">
    <text evidence="2">The sequence shown here is derived from an EMBL/GenBank/DDBJ whole genome shotgun (WGS) entry which is preliminary data.</text>
</comment>
<proteinExistence type="predicted"/>
<evidence type="ECO:0000313" key="2">
    <source>
        <dbReference type="EMBL" id="MPC21831.1"/>
    </source>
</evidence>
<name>A0A5B7DJS1_PORTR</name>
<reference evidence="2 3" key="1">
    <citation type="submission" date="2019-05" db="EMBL/GenBank/DDBJ databases">
        <title>Another draft genome of Portunus trituberculatus and its Hox gene families provides insights of decapod evolution.</title>
        <authorList>
            <person name="Jeong J.-H."/>
            <person name="Song I."/>
            <person name="Kim S."/>
            <person name="Choi T."/>
            <person name="Kim D."/>
            <person name="Ryu S."/>
            <person name="Kim W."/>
        </authorList>
    </citation>
    <scope>NUCLEOTIDE SEQUENCE [LARGE SCALE GENOMIC DNA]</scope>
    <source>
        <tissue evidence="2">Muscle</tissue>
    </source>
</reference>
<sequence length="130" mass="13416">MALVGTRSSSGRQHMMAGVGERSVGVVPPTHNAAILAAAQPNYYAHLDPRGAAPQPGTGVGAIHAHHPHHRTSSTSAQQQQPQQQSGAGGVGGQQQQQPHHGQTATPSPTNSNEVTPDRPIGYGAFGVVW</sequence>